<feature type="region of interest" description="Disordered" evidence="1">
    <location>
        <begin position="1"/>
        <end position="20"/>
    </location>
</feature>
<evidence type="ECO:0000256" key="1">
    <source>
        <dbReference type="SAM" id="MobiDB-lite"/>
    </source>
</evidence>
<dbReference type="AlphaFoldDB" id="A0A3B3C0M2"/>
<dbReference type="Ensembl" id="ENSOMET00000018168.1">
    <property type="protein sequence ID" value="ENSOMEP00000011164.1"/>
    <property type="gene ID" value="ENSOMEG00000012463.1"/>
</dbReference>
<evidence type="ECO:0000313" key="3">
    <source>
        <dbReference type="Proteomes" id="UP000261560"/>
    </source>
</evidence>
<keyword evidence="3" id="KW-1185">Reference proteome</keyword>
<proteinExistence type="predicted"/>
<evidence type="ECO:0000313" key="2">
    <source>
        <dbReference type="Ensembl" id="ENSOMEP00000011164.1"/>
    </source>
</evidence>
<protein>
    <submittedName>
        <fullName evidence="2">Uncharacterized protein</fullName>
    </submittedName>
</protein>
<reference evidence="2" key="1">
    <citation type="submission" date="2025-08" db="UniProtKB">
        <authorList>
            <consortium name="Ensembl"/>
        </authorList>
    </citation>
    <scope>IDENTIFICATION</scope>
</reference>
<name>A0A3B3C0M2_ORYME</name>
<accession>A0A3B3C0M2</accession>
<reference evidence="2" key="2">
    <citation type="submission" date="2025-09" db="UniProtKB">
        <authorList>
            <consortium name="Ensembl"/>
        </authorList>
    </citation>
    <scope>IDENTIFICATION</scope>
</reference>
<organism evidence="2 3">
    <name type="scientific">Oryzias melastigma</name>
    <name type="common">Marine medaka</name>
    <dbReference type="NCBI Taxonomy" id="30732"/>
    <lineage>
        <taxon>Eukaryota</taxon>
        <taxon>Metazoa</taxon>
        <taxon>Chordata</taxon>
        <taxon>Craniata</taxon>
        <taxon>Vertebrata</taxon>
        <taxon>Euteleostomi</taxon>
        <taxon>Actinopterygii</taxon>
        <taxon>Neopterygii</taxon>
        <taxon>Teleostei</taxon>
        <taxon>Neoteleostei</taxon>
        <taxon>Acanthomorphata</taxon>
        <taxon>Ovalentaria</taxon>
        <taxon>Atherinomorphae</taxon>
        <taxon>Beloniformes</taxon>
        <taxon>Adrianichthyidae</taxon>
        <taxon>Oryziinae</taxon>
        <taxon>Oryzias</taxon>
    </lineage>
</organism>
<dbReference type="Proteomes" id="UP000261560">
    <property type="component" value="Unplaced"/>
</dbReference>
<dbReference type="GeneTree" id="ENSGT00910000147748"/>
<sequence>MKTSLKPDGSDPIPRSGPEGSVCVYTQSTAGKAQNCFLWGQTPTEMHEHVPVENVVVGEALSVEKVPEELPQVRVVGFIVEPQRAAEVQVCGKLGFRGKKTEVRIRKKSLAKSCSYKREVAVNVQNKDSSCFSDFMTAHFLLY</sequence>
<dbReference type="PaxDb" id="30732-ENSOMEP00000011164"/>